<keyword evidence="1" id="KW-0472">Membrane</keyword>
<dbReference type="Proteomes" id="UP000023152">
    <property type="component" value="Unassembled WGS sequence"/>
</dbReference>
<comment type="caution">
    <text evidence="2">The sequence shown here is derived from an EMBL/GenBank/DDBJ whole genome shotgun (WGS) entry which is preliminary data.</text>
</comment>
<dbReference type="AlphaFoldDB" id="X6NL75"/>
<organism evidence="2 3">
    <name type="scientific">Reticulomyxa filosa</name>
    <dbReference type="NCBI Taxonomy" id="46433"/>
    <lineage>
        <taxon>Eukaryota</taxon>
        <taxon>Sar</taxon>
        <taxon>Rhizaria</taxon>
        <taxon>Retaria</taxon>
        <taxon>Foraminifera</taxon>
        <taxon>Monothalamids</taxon>
        <taxon>Reticulomyxidae</taxon>
        <taxon>Reticulomyxa</taxon>
    </lineage>
</organism>
<dbReference type="Gene3D" id="3.30.559.10">
    <property type="entry name" value="Chloramphenicol acetyltransferase-like domain"/>
    <property type="match status" value="1"/>
</dbReference>
<accession>X6NL75</accession>
<feature type="transmembrane region" description="Helical" evidence="1">
    <location>
        <begin position="180"/>
        <end position="199"/>
    </location>
</feature>
<dbReference type="InterPro" id="IPR023213">
    <property type="entry name" value="CAT-like_dom_sf"/>
</dbReference>
<sequence length="200" mass="23386">MHTADHNTFDPSKDEQKYMEFPLDKQDTEKSSYHIGGVWLFRDDVDTGILEKALSLSLIKYPIFSARICPNWNNNSGRAPDVMNDNSHKISCQDQGVGLVIQCRPDLNMDNITDQLANVNSGRNQFLEIGNIQDVLTGTYPILTVKVTFLNRYQPPIYEIFWKCRGSHFFVYLKKKKKKYIYMHIYIFFLMYTKVNMHIN</sequence>
<name>X6NL75_RETFI</name>
<dbReference type="EMBL" id="ASPP01007859">
    <property type="protein sequence ID" value="ETO26454.1"/>
    <property type="molecule type" value="Genomic_DNA"/>
</dbReference>
<keyword evidence="3" id="KW-1185">Reference proteome</keyword>
<reference evidence="2 3" key="1">
    <citation type="journal article" date="2013" name="Curr. Biol.">
        <title>The Genome of the Foraminiferan Reticulomyxa filosa.</title>
        <authorList>
            <person name="Glockner G."/>
            <person name="Hulsmann N."/>
            <person name="Schleicher M."/>
            <person name="Noegel A.A."/>
            <person name="Eichinger L."/>
            <person name="Gallinger C."/>
            <person name="Pawlowski J."/>
            <person name="Sierra R."/>
            <person name="Euteneuer U."/>
            <person name="Pillet L."/>
            <person name="Moustafa A."/>
            <person name="Platzer M."/>
            <person name="Groth M."/>
            <person name="Szafranski K."/>
            <person name="Schliwa M."/>
        </authorList>
    </citation>
    <scope>NUCLEOTIDE SEQUENCE [LARGE SCALE GENOMIC DNA]</scope>
</reference>
<evidence type="ECO:0000313" key="2">
    <source>
        <dbReference type="EMBL" id="ETO26454.1"/>
    </source>
</evidence>
<gene>
    <name evidence="2" type="ORF">RFI_10682</name>
</gene>
<keyword evidence="1" id="KW-1133">Transmembrane helix</keyword>
<keyword evidence="1" id="KW-0812">Transmembrane</keyword>
<evidence type="ECO:0000313" key="3">
    <source>
        <dbReference type="Proteomes" id="UP000023152"/>
    </source>
</evidence>
<proteinExistence type="predicted"/>
<evidence type="ECO:0000256" key="1">
    <source>
        <dbReference type="SAM" id="Phobius"/>
    </source>
</evidence>
<feature type="non-terminal residue" evidence="2">
    <location>
        <position position="200"/>
    </location>
</feature>
<protein>
    <submittedName>
        <fullName evidence="2">Uncharacterized protein</fullName>
    </submittedName>
</protein>